<reference evidence="3 4" key="1">
    <citation type="submission" date="2018-12" db="EMBL/GenBank/DDBJ databases">
        <title>Croceicoccus ponticola sp. nov., a lipolytic bacterium isolated from seawater.</title>
        <authorList>
            <person name="Yoon J.-H."/>
        </authorList>
    </citation>
    <scope>NUCLEOTIDE SEQUENCE [LARGE SCALE GENOMIC DNA]</scope>
    <source>
        <strain evidence="3 4">GM-16</strain>
    </source>
</reference>
<organism evidence="3 4">
    <name type="scientific">Croceicoccus ponticola</name>
    <dbReference type="NCBI Taxonomy" id="2217664"/>
    <lineage>
        <taxon>Bacteria</taxon>
        <taxon>Pseudomonadati</taxon>
        <taxon>Pseudomonadota</taxon>
        <taxon>Alphaproteobacteria</taxon>
        <taxon>Sphingomonadales</taxon>
        <taxon>Erythrobacteraceae</taxon>
        <taxon>Croceicoccus</taxon>
    </lineage>
</organism>
<keyword evidence="4" id="KW-1185">Reference proteome</keyword>
<evidence type="ECO:0000256" key="1">
    <source>
        <dbReference type="SAM" id="Phobius"/>
    </source>
</evidence>
<dbReference type="Pfam" id="PF13795">
    <property type="entry name" value="HupE_UreJ_2"/>
    <property type="match status" value="1"/>
</dbReference>
<feature type="signal peptide" evidence="2">
    <location>
        <begin position="1"/>
        <end position="21"/>
    </location>
</feature>
<dbReference type="Proteomes" id="UP000283003">
    <property type="component" value="Unassembled WGS sequence"/>
</dbReference>
<keyword evidence="1" id="KW-0472">Membrane</keyword>
<evidence type="ECO:0000313" key="3">
    <source>
        <dbReference type="EMBL" id="RVQ67528.1"/>
    </source>
</evidence>
<dbReference type="OrthoDB" id="9808870at2"/>
<feature type="transmembrane region" description="Helical" evidence="1">
    <location>
        <begin position="302"/>
        <end position="319"/>
    </location>
</feature>
<protein>
    <recommendedName>
        <fullName evidence="5">HupE/UreJ family protein</fullName>
    </recommendedName>
</protein>
<dbReference type="RefSeq" id="WP_127612035.1">
    <property type="nucleotide sequence ID" value="NZ_RXOL01000002.1"/>
</dbReference>
<feature type="transmembrane region" description="Helical" evidence="1">
    <location>
        <begin position="197"/>
        <end position="215"/>
    </location>
</feature>
<comment type="caution">
    <text evidence="3">The sequence shown here is derived from an EMBL/GenBank/DDBJ whole genome shotgun (WGS) entry which is preliminary data.</text>
</comment>
<dbReference type="AlphaFoldDB" id="A0A437GXZ7"/>
<dbReference type="EMBL" id="RXOL01000002">
    <property type="protein sequence ID" value="RVQ67528.1"/>
    <property type="molecule type" value="Genomic_DNA"/>
</dbReference>
<sequence>MRHVLVRVAAMLGLVAAPAIAHEIRPLVVEIEQRTSRSASVRVVAPDSLPAGNLPVVILPGDCSPARVEAGSSRPVTCARSLAGRDVTIHYPLFNPAVSTMLRYGKGTGSDTGAGELYAPDDLVLTVPAADAAPSLASFFLAGIDHILGGIDHLLFLVCLLALCSSARMVLLTVTGFTIGHSITLLLSVAGLGLPPAPVEALIALSIVVMAAAFLRGEVGWLLGRRPVLVAAGIGLLHGFGFAGFLSSIGVPDDAALPAVLIFNLGVEAGQIAFITALFALWRLASVTAARLRADRAWVLRARTATVFASGALGAFWFVERAVAIV</sequence>
<accession>A0A437GXZ7</accession>
<feature type="transmembrane region" description="Helical" evidence="1">
    <location>
        <begin position="227"/>
        <end position="249"/>
    </location>
</feature>
<feature type="transmembrane region" description="Helical" evidence="1">
    <location>
        <begin position="139"/>
        <end position="163"/>
    </location>
</feature>
<feature type="transmembrane region" description="Helical" evidence="1">
    <location>
        <begin position="170"/>
        <end position="191"/>
    </location>
</feature>
<keyword evidence="1" id="KW-1133">Transmembrane helix</keyword>
<feature type="chain" id="PRO_5019219693" description="HupE/UreJ family protein" evidence="2">
    <location>
        <begin position="22"/>
        <end position="326"/>
    </location>
</feature>
<keyword evidence="1" id="KW-0812">Transmembrane</keyword>
<proteinExistence type="predicted"/>
<feature type="transmembrane region" description="Helical" evidence="1">
    <location>
        <begin position="255"/>
        <end position="281"/>
    </location>
</feature>
<gene>
    <name evidence="3" type="ORF">EKN06_06085</name>
</gene>
<keyword evidence="2" id="KW-0732">Signal</keyword>
<dbReference type="InterPro" id="IPR032809">
    <property type="entry name" value="Put_HupE_UreJ"/>
</dbReference>
<evidence type="ECO:0008006" key="5">
    <source>
        <dbReference type="Google" id="ProtNLM"/>
    </source>
</evidence>
<evidence type="ECO:0000256" key="2">
    <source>
        <dbReference type="SAM" id="SignalP"/>
    </source>
</evidence>
<name>A0A437GXZ7_9SPHN</name>
<evidence type="ECO:0000313" key="4">
    <source>
        <dbReference type="Proteomes" id="UP000283003"/>
    </source>
</evidence>